<keyword evidence="1" id="KW-0812">Transmembrane</keyword>
<dbReference type="RefSeq" id="WP_163801216.1">
    <property type="nucleotide sequence ID" value="NZ_AP022588.1"/>
</dbReference>
<dbReference type="SUPFAM" id="SSF55073">
    <property type="entry name" value="Nucleotide cyclase"/>
    <property type="match status" value="1"/>
</dbReference>
<dbReference type="GO" id="GO:0052621">
    <property type="term" value="F:diguanylate cyclase activity"/>
    <property type="evidence" value="ECO:0007669"/>
    <property type="project" value="TreeGrafter"/>
</dbReference>
<dbReference type="AlphaFoldDB" id="A0A7I7QZK4"/>
<dbReference type="PANTHER" id="PTHR45138">
    <property type="entry name" value="REGULATORY COMPONENTS OF SENSORY TRANSDUCTION SYSTEM"/>
    <property type="match status" value="1"/>
</dbReference>
<dbReference type="CDD" id="cd01949">
    <property type="entry name" value="GGDEF"/>
    <property type="match status" value="1"/>
</dbReference>
<dbReference type="KEGG" id="msei:MSEDJ_58770"/>
<dbReference type="SMART" id="SM00267">
    <property type="entry name" value="GGDEF"/>
    <property type="match status" value="1"/>
</dbReference>
<feature type="domain" description="GGDEF" evidence="2">
    <location>
        <begin position="227"/>
        <end position="362"/>
    </location>
</feature>
<keyword evidence="4" id="KW-1185">Reference proteome</keyword>
<feature type="transmembrane region" description="Helical" evidence="1">
    <location>
        <begin position="34"/>
        <end position="54"/>
    </location>
</feature>
<feature type="transmembrane region" description="Helical" evidence="1">
    <location>
        <begin position="137"/>
        <end position="156"/>
    </location>
</feature>
<dbReference type="GO" id="GO:0005886">
    <property type="term" value="C:plasma membrane"/>
    <property type="evidence" value="ECO:0007669"/>
    <property type="project" value="TreeGrafter"/>
</dbReference>
<evidence type="ECO:0000313" key="3">
    <source>
        <dbReference type="EMBL" id="BBY31781.1"/>
    </source>
</evidence>
<keyword evidence="1" id="KW-0472">Membrane</keyword>
<dbReference type="PROSITE" id="PS50887">
    <property type="entry name" value="GGDEF"/>
    <property type="match status" value="1"/>
</dbReference>
<keyword evidence="1" id="KW-1133">Transmembrane helix</keyword>
<dbReference type="InterPro" id="IPR000160">
    <property type="entry name" value="GGDEF_dom"/>
</dbReference>
<dbReference type="InterPro" id="IPR050469">
    <property type="entry name" value="Diguanylate_Cyclase"/>
</dbReference>
<reference evidence="3 4" key="1">
    <citation type="journal article" date="2019" name="Emerg. Microbes Infect.">
        <title>Comprehensive subspecies identification of 175 nontuberculous mycobacteria species based on 7547 genomic profiles.</title>
        <authorList>
            <person name="Matsumoto Y."/>
            <person name="Kinjo T."/>
            <person name="Motooka D."/>
            <person name="Nabeya D."/>
            <person name="Jung N."/>
            <person name="Uechi K."/>
            <person name="Horii T."/>
            <person name="Iida T."/>
            <person name="Fujita J."/>
            <person name="Nakamura S."/>
        </authorList>
    </citation>
    <scope>NUCLEOTIDE SEQUENCE [LARGE SCALE GENOMIC DNA]</scope>
    <source>
        <strain evidence="3 4">JCM 17899</strain>
    </source>
</reference>
<dbReference type="EMBL" id="AP022588">
    <property type="protein sequence ID" value="BBY31781.1"/>
    <property type="molecule type" value="Genomic_DNA"/>
</dbReference>
<organism evidence="3 4">
    <name type="scientific">Mycolicibacterium sediminis</name>
    <dbReference type="NCBI Taxonomy" id="1286180"/>
    <lineage>
        <taxon>Bacteria</taxon>
        <taxon>Bacillati</taxon>
        <taxon>Actinomycetota</taxon>
        <taxon>Actinomycetes</taxon>
        <taxon>Mycobacteriales</taxon>
        <taxon>Mycobacteriaceae</taxon>
        <taxon>Mycolicibacterium</taxon>
    </lineage>
</organism>
<dbReference type="InterPro" id="IPR029787">
    <property type="entry name" value="Nucleotide_cyclase"/>
</dbReference>
<dbReference type="GO" id="GO:1902201">
    <property type="term" value="P:negative regulation of bacterial-type flagellum-dependent cell motility"/>
    <property type="evidence" value="ECO:0007669"/>
    <property type="project" value="TreeGrafter"/>
</dbReference>
<protein>
    <recommendedName>
        <fullName evidence="2">GGDEF domain-containing protein</fullName>
    </recommendedName>
</protein>
<dbReference type="NCBIfam" id="TIGR00254">
    <property type="entry name" value="GGDEF"/>
    <property type="match status" value="1"/>
</dbReference>
<sequence>MTAASSGSTSGRAVHYEWITDYLAARRLTGAVRLMMSLISASLTACLVALLASVDGPRGTVPVAMMSIALAGGVAGSVLWAWRWPTRGQSLAYAVVSNTSVALGCLSYPSSQGALTGCIAFATMGAYIAFFHSTALVLYNFCLAALVAVSAAVRVAESGHLALAAVDLFLIAQVNIAMPLAIHVLVRALGVDLERADRDPLTGLLNRRSFQNHTEKMLATAVGSPHSYLAVAMIDLDDFKRINDTHGHQAGDDALVAVSRALGLAVMDGPAVIARSGGEEFIVAAVSSTPDATLLARRVCEAIADLPVAITASVGTACIDVGALRGDADELPAGVERLVAAADEAMYSAKRAGGNRFHHSSHQEL</sequence>
<evidence type="ECO:0000256" key="1">
    <source>
        <dbReference type="SAM" id="Phobius"/>
    </source>
</evidence>
<proteinExistence type="predicted"/>
<feature type="transmembrane region" description="Helical" evidence="1">
    <location>
        <begin position="91"/>
        <end position="108"/>
    </location>
</feature>
<dbReference type="InterPro" id="IPR043128">
    <property type="entry name" value="Rev_trsase/Diguanyl_cyclase"/>
</dbReference>
<gene>
    <name evidence="3" type="ORF">MSEDJ_58770</name>
</gene>
<dbReference type="Proteomes" id="UP000467193">
    <property type="component" value="Chromosome"/>
</dbReference>
<dbReference type="PANTHER" id="PTHR45138:SF9">
    <property type="entry name" value="DIGUANYLATE CYCLASE DGCM-RELATED"/>
    <property type="match status" value="1"/>
</dbReference>
<evidence type="ECO:0000259" key="2">
    <source>
        <dbReference type="PROSITE" id="PS50887"/>
    </source>
</evidence>
<dbReference type="Pfam" id="PF00990">
    <property type="entry name" value="GGDEF"/>
    <property type="match status" value="1"/>
</dbReference>
<dbReference type="Gene3D" id="3.30.70.270">
    <property type="match status" value="1"/>
</dbReference>
<feature type="transmembrane region" description="Helical" evidence="1">
    <location>
        <begin position="162"/>
        <end position="186"/>
    </location>
</feature>
<feature type="transmembrane region" description="Helical" evidence="1">
    <location>
        <begin position="60"/>
        <end position="82"/>
    </location>
</feature>
<evidence type="ECO:0000313" key="4">
    <source>
        <dbReference type="Proteomes" id="UP000467193"/>
    </source>
</evidence>
<name>A0A7I7QZK4_9MYCO</name>
<dbReference type="GO" id="GO:0043709">
    <property type="term" value="P:cell adhesion involved in single-species biofilm formation"/>
    <property type="evidence" value="ECO:0007669"/>
    <property type="project" value="TreeGrafter"/>
</dbReference>
<accession>A0A7I7QZK4</accession>